<reference evidence="1" key="1">
    <citation type="journal article" date="2024" name="Syst. Appl. Microbiol.">
        <title>First single-strain enrichments of Electrothrix cable bacteria, description of E. aestuarii sp. nov. and E. rattekaaiensis sp. nov., and proposal of a cable bacteria taxonomy following the rules of the SeqCode.</title>
        <authorList>
            <person name="Plum-Jensen L.E."/>
            <person name="Schramm A."/>
            <person name="Marshall I.P.G."/>
        </authorList>
    </citation>
    <scope>NUCLEOTIDE SEQUENCE</scope>
    <source>
        <strain evidence="1">Rat1</strain>
    </source>
</reference>
<accession>A0AAU8M1G0</accession>
<protein>
    <submittedName>
        <fullName evidence="1">Uncharacterized protein</fullName>
    </submittedName>
</protein>
<sequence>MFKLKYRIVEIEFEIRNISPEEFDSNHSNLYGMVELNFNGNVIGYHHSNEISNNEISLGCFQDYSITRWIDILLDLLILLENNKCVIISELESDNWFLEFKKGKKNLNVRHIKAKNTHIDKNTSVTIPYIYIDRLEYIFHYKHRGSVKKEIEILDCDWGPISIETIQFYEEILNNTHLLLHDVSNTYENIYISKTILEIKNKMKLLKSES</sequence>
<dbReference type="AlphaFoldDB" id="A0AAU8M1G0"/>
<evidence type="ECO:0000313" key="1">
    <source>
        <dbReference type="EMBL" id="XCN75258.1"/>
    </source>
</evidence>
<dbReference type="KEGG" id="eaj:Q3M24_11165"/>
<reference evidence="1" key="2">
    <citation type="submission" date="2024-06" db="EMBL/GenBank/DDBJ databases">
        <authorList>
            <person name="Plum-Jensen L.E."/>
            <person name="Schramm A."/>
            <person name="Marshall I.P.G."/>
        </authorList>
    </citation>
    <scope>NUCLEOTIDE SEQUENCE</scope>
    <source>
        <strain evidence="1">Rat1</strain>
    </source>
</reference>
<organism evidence="1">
    <name type="scientific">Candidatus Electrothrix aestuarii</name>
    <dbReference type="NCBI Taxonomy" id="3062594"/>
    <lineage>
        <taxon>Bacteria</taxon>
        <taxon>Pseudomonadati</taxon>
        <taxon>Thermodesulfobacteriota</taxon>
        <taxon>Desulfobulbia</taxon>
        <taxon>Desulfobulbales</taxon>
        <taxon>Desulfobulbaceae</taxon>
        <taxon>Candidatus Electrothrix</taxon>
    </lineage>
</organism>
<dbReference type="EMBL" id="CP159373">
    <property type="protein sequence ID" value="XCN75258.1"/>
    <property type="molecule type" value="Genomic_DNA"/>
</dbReference>
<proteinExistence type="predicted"/>
<name>A0AAU8M1G0_9BACT</name>
<gene>
    <name evidence="1" type="ORF">Q3M24_11165</name>
</gene>